<dbReference type="PANTHER" id="PTHR10885">
    <property type="entry name" value="ISOPENTENYL-DIPHOSPHATE DELTA-ISOMERASE"/>
    <property type="match status" value="1"/>
</dbReference>
<dbReference type="Gene3D" id="3.90.79.10">
    <property type="entry name" value="Nucleoside Triphosphate Pyrophosphohydrolase"/>
    <property type="match status" value="1"/>
</dbReference>
<dbReference type="EMBL" id="QGNY01000001">
    <property type="protein sequence ID" value="PWS33683.1"/>
    <property type="molecule type" value="Genomic_DNA"/>
</dbReference>
<keyword evidence="8" id="KW-0414">Isoprene biosynthesis</keyword>
<evidence type="ECO:0000256" key="2">
    <source>
        <dbReference type="ARBA" id="ARBA00007579"/>
    </source>
</evidence>
<evidence type="ECO:0000256" key="8">
    <source>
        <dbReference type="ARBA" id="ARBA00023229"/>
    </source>
</evidence>
<dbReference type="SUPFAM" id="SSF55811">
    <property type="entry name" value="Nudix"/>
    <property type="match status" value="1"/>
</dbReference>
<dbReference type="GO" id="GO:0046872">
    <property type="term" value="F:metal ion binding"/>
    <property type="evidence" value="ECO:0007669"/>
    <property type="project" value="UniProtKB-KW"/>
</dbReference>
<dbReference type="GO" id="GO:0009240">
    <property type="term" value="P:isopentenyl diphosphate biosynthetic process"/>
    <property type="evidence" value="ECO:0007669"/>
    <property type="project" value="TreeGrafter"/>
</dbReference>
<sequence>MNEQVILVDKDDLPIGQMEKMEAHEKGALHRAFSVFIFNSNHELLLQQRAINKYHSGGLWTNTCCSHPRVEENNLDAANRRLLEEMGMVCDLRYLFSFTYRADFEDGLTEHELDHVFFGLSDDLPKINRDEVESYKYIDLTSLKQDIELHPELYTSWLKICLNKVISHLKG</sequence>
<evidence type="ECO:0000256" key="7">
    <source>
        <dbReference type="ARBA" id="ARBA00023211"/>
    </source>
</evidence>
<keyword evidence="6" id="KW-0460">Magnesium</keyword>
<evidence type="ECO:0000256" key="5">
    <source>
        <dbReference type="ARBA" id="ARBA00022723"/>
    </source>
</evidence>
<dbReference type="EC" id="5.3.3.2" evidence="3 10"/>
<evidence type="ECO:0000256" key="1">
    <source>
        <dbReference type="ARBA" id="ARBA00004826"/>
    </source>
</evidence>
<evidence type="ECO:0000256" key="4">
    <source>
        <dbReference type="ARBA" id="ARBA00022490"/>
    </source>
</evidence>
<dbReference type="InterPro" id="IPR011876">
    <property type="entry name" value="IsopentenylPP_isomerase_typ1"/>
</dbReference>
<dbReference type="Pfam" id="PF00293">
    <property type="entry name" value="NUDIX"/>
    <property type="match status" value="1"/>
</dbReference>
<comment type="similarity">
    <text evidence="2">Belongs to the IPP isomerase type 1 family.</text>
</comment>
<dbReference type="AlphaFoldDB" id="A0A317F5P8"/>
<dbReference type="HAMAP" id="MF_00202">
    <property type="entry name" value="Idi"/>
    <property type="match status" value="1"/>
</dbReference>
<evidence type="ECO:0000313" key="14">
    <source>
        <dbReference type="Proteomes" id="UP000245391"/>
    </source>
</evidence>
<name>A0A317F5P8_9SPHI</name>
<evidence type="ECO:0000256" key="3">
    <source>
        <dbReference type="ARBA" id="ARBA00012057"/>
    </source>
</evidence>
<dbReference type="PROSITE" id="PS51462">
    <property type="entry name" value="NUDIX"/>
    <property type="match status" value="1"/>
</dbReference>
<evidence type="ECO:0000256" key="9">
    <source>
        <dbReference type="ARBA" id="ARBA00023235"/>
    </source>
</evidence>
<evidence type="ECO:0000259" key="12">
    <source>
        <dbReference type="PROSITE" id="PS51462"/>
    </source>
</evidence>
<dbReference type="InterPro" id="IPR015797">
    <property type="entry name" value="NUDIX_hydrolase-like_dom_sf"/>
</dbReference>
<dbReference type="PIRSF" id="PIRSF018427">
    <property type="entry name" value="Isopntndiph_ism"/>
    <property type="match status" value="1"/>
</dbReference>
<dbReference type="GO" id="GO:0005737">
    <property type="term" value="C:cytoplasm"/>
    <property type="evidence" value="ECO:0007669"/>
    <property type="project" value="TreeGrafter"/>
</dbReference>
<evidence type="ECO:0000256" key="10">
    <source>
        <dbReference type="NCBIfam" id="TIGR02150"/>
    </source>
</evidence>
<organism evidence="13 14">
    <name type="scientific">Pedobacter paludis</name>
    <dbReference type="NCBI Taxonomy" id="2203212"/>
    <lineage>
        <taxon>Bacteria</taxon>
        <taxon>Pseudomonadati</taxon>
        <taxon>Bacteroidota</taxon>
        <taxon>Sphingobacteriia</taxon>
        <taxon>Sphingobacteriales</taxon>
        <taxon>Sphingobacteriaceae</taxon>
        <taxon>Pedobacter</taxon>
    </lineage>
</organism>
<keyword evidence="7" id="KW-0464">Manganese</keyword>
<dbReference type="NCBIfam" id="NF002995">
    <property type="entry name" value="PRK03759.1"/>
    <property type="match status" value="1"/>
</dbReference>
<dbReference type="PANTHER" id="PTHR10885:SF0">
    <property type="entry name" value="ISOPENTENYL-DIPHOSPHATE DELTA-ISOMERASE"/>
    <property type="match status" value="1"/>
</dbReference>
<comment type="caution">
    <text evidence="13">The sequence shown here is derived from an EMBL/GenBank/DDBJ whole genome shotgun (WGS) entry which is preliminary data.</text>
</comment>
<dbReference type="OrthoDB" id="9809458at2"/>
<evidence type="ECO:0000313" key="13">
    <source>
        <dbReference type="EMBL" id="PWS33683.1"/>
    </source>
</evidence>
<evidence type="ECO:0000256" key="6">
    <source>
        <dbReference type="ARBA" id="ARBA00022842"/>
    </source>
</evidence>
<gene>
    <name evidence="13" type="ORF">DF947_03470</name>
</gene>
<dbReference type="RefSeq" id="WP_109928265.1">
    <property type="nucleotide sequence ID" value="NZ_QGNY01000001.1"/>
</dbReference>
<reference evidence="14" key="1">
    <citation type="submission" date="2018-05" db="EMBL/GenBank/DDBJ databases">
        <title>Pedobacter paludis sp. nov., isolated from wetland soil.</title>
        <authorList>
            <person name="Zhang Y."/>
        </authorList>
    </citation>
    <scope>NUCLEOTIDE SEQUENCE [LARGE SCALE GENOMIC DNA]</scope>
    <source>
        <strain evidence="14">R-8</strain>
    </source>
</reference>
<evidence type="ECO:0000256" key="11">
    <source>
        <dbReference type="PIRSR" id="PIRSR018427-1"/>
    </source>
</evidence>
<keyword evidence="4" id="KW-0963">Cytoplasm</keyword>
<dbReference type="InterPro" id="IPR056375">
    <property type="entry name" value="Idi_bact"/>
</dbReference>
<dbReference type="GO" id="GO:0004452">
    <property type="term" value="F:isopentenyl-diphosphate delta-isomerase activity"/>
    <property type="evidence" value="ECO:0007669"/>
    <property type="project" value="UniProtKB-UniRule"/>
</dbReference>
<accession>A0A317F5P8</accession>
<dbReference type="InterPro" id="IPR000086">
    <property type="entry name" value="NUDIX_hydrolase_dom"/>
</dbReference>
<feature type="active site" evidence="11">
    <location>
        <position position="65"/>
    </location>
</feature>
<dbReference type="NCBIfam" id="TIGR02150">
    <property type="entry name" value="IPP_isom_1"/>
    <property type="match status" value="1"/>
</dbReference>
<proteinExistence type="inferred from homology"/>
<comment type="pathway">
    <text evidence="1">Isoprenoid biosynthesis; dimethylallyl diphosphate biosynthesis; dimethylallyl diphosphate from isopentenyl diphosphate: step 1/1.</text>
</comment>
<keyword evidence="14" id="KW-1185">Reference proteome</keyword>
<dbReference type="GO" id="GO:0050992">
    <property type="term" value="P:dimethylallyl diphosphate biosynthetic process"/>
    <property type="evidence" value="ECO:0007669"/>
    <property type="project" value="UniProtKB-UniPathway"/>
</dbReference>
<dbReference type="Proteomes" id="UP000245391">
    <property type="component" value="Unassembled WGS sequence"/>
</dbReference>
<keyword evidence="5" id="KW-0479">Metal-binding</keyword>
<dbReference type="UniPathway" id="UPA00059">
    <property type="reaction ID" value="UER00104"/>
</dbReference>
<feature type="active site" evidence="11">
    <location>
        <position position="112"/>
    </location>
</feature>
<keyword evidence="9 13" id="KW-0413">Isomerase</keyword>
<dbReference type="CDD" id="cd02885">
    <property type="entry name" value="NUDIX_IPP_Isomerase"/>
    <property type="match status" value="1"/>
</dbReference>
<protein>
    <recommendedName>
        <fullName evidence="3 10">Isopentenyl-diphosphate delta-isomerase</fullName>
        <ecNumber evidence="3 10">5.3.3.2</ecNumber>
    </recommendedName>
</protein>
<feature type="domain" description="Nudix hydrolase" evidence="12">
    <location>
        <begin position="28"/>
        <end position="160"/>
    </location>
</feature>